<accession>A0A1Y0IEF6</accession>
<dbReference type="AlphaFoldDB" id="A0A1Y0IEF6"/>
<dbReference type="Proteomes" id="UP000196027">
    <property type="component" value="Chromosome"/>
</dbReference>
<dbReference type="EMBL" id="CP021425">
    <property type="protein sequence ID" value="ARU58176.1"/>
    <property type="molecule type" value="Genomic_DNA"/>
</dbReference>
<evidence type="ECO:0000313" key="2">
    <source>
        <dbReference type="Proteomes" id="UP000196027"/>
    </source>
</evidence>
<gene>
    <name evidence="1" type="ORF">OLMES_4160</name>
</gene>
<dbReference type="KEGG" id="ome:OLMES_4160"/>
<protein>
    <submittedName>
        <fullName evidence="1">Uncharacterized protein</fullName>
    </submittedName>
</protein>
<keyword evidence="2" id="KW-1185">Reference proteome</keyword>
<name>A0A1Y0IEF6_9GAMM</name>
<organism evidence="1 2">
    <name type="scientific">Oleiphilus messinensis</name>
    <dbReference type="NCBI Taxonomy" id="141451"/>
    <lineage>
        <taxon>Bacteria</taxon>
        <taxon>Pseudomonadati</taxon>
        <taxon>Pseudomonadota</taxon>
        <taxon>Gammaproteobacteria</taxon>
        <taxon>Oceanospirillales</taxon>
        <taxon>Oleiphilaceae</taxon>
        <taxon>Oleiphilus</taxon>
    </lineage>
</organism>
<proteinExistence type="predicted"/>
<sequence length="503" mass="54401">MCTLVCSYNGYASALEAPYRFLEPGETVTLQANAVVLGASGSETVIVKLSPEVVLDGNIERVELPEELSNYRFSISGTVIEISEGNKSIVTFLGLNQSPTLVFSDGNTRLSLNALDDATLGGVSIPGTPSVLDVVLNQDDNAADTSPAFNFLPDEGIRQTCAAVPRIGYDTDSETYYLYHSSELTSGGSTIFSSSANGFDFSAPQSAGTLIKDTTANMPPLWGDKTAFPQIVRLPTPTESETCGAINYRIFSASGNLGQGFGSTLTSSCSEEGRWFLAEGNTLATSEDGGNMGVSTAITMNNLIHVFTMDGKSPNTENEYRHRVWHYQSTDGTGNTMELMSDDPLNNGPTIEAKDRQNDPMAFQYGDGHFIILTMKQHNGPISPQNVVTGEIYGWEIRDTDPESVAPLPPKDGDENQPLLTVEDFVAAGHDVYSINDPSMIQITEQSYRMYVGALVNITRYPEYTGLSECAVQFGEDITQYAWVILSATATLDKSTTNQSLRK</sequence>
<evidence type="ECO:0000313" key="1">
    <source>
        <dbReference type="EMBL" id="ARU58176.1"/>
    </source>
</evidence>
<reference evidence="1 2" key="1">
    <citation type="submission" date="2017-05" db="EMBL/GenBank/DDBJ databases">
        <title>Genomic insights into alkan degradation activity of Oleiphilus messinensis.</title>
        <authorList>
            <person name="Kozyavkin S.A."/>
            <person name="Slesarev A.I."/>
            <person name="Golyshin P.N."/>
            <person name="Korzhenkov A."/>
            <person name="Golyshina O.N."/>
            <person name="Toshchakov S.V."/>
        </authorList>
    </citation>
    <scope>NUCLEOTIDE SEQUENCE [LARGE SCALE GENOMIC DNA]</scope>
    <source>
        <strain evidence="1 2">ME102</strain>
    </source>
</reference>